<reference evidence="10 11" key="1">
    <citation type="submission" date="2019-03" db="EMBL/GenBank/DDBJ databases">
        <title>Genomic Encyclopedia of Type Strains, Phase III (KMG-III): the genomes of soil and plant-associated and newly described type strains.</title>
        <authorList>
            <person name="Whitman W."/>
        </authorList>
    </citation>
    <scope>NUCLEOTIDE SEQUENCE [LARGE SCALE GENOMIC DNA]</scope>
    <source>
        <strain evidence="10 11">VKMAc-2574</strain>
    </source>
</reference>
<feature type="transmembrane region" description="Helical" evidence="8">
    <location>
        <begin position="117"/>
        <end position="137"/>
    </location>
</feature>
<evidence type="ECO:0000256" key="3">
    <source>
        <dbReference type="ARBA" id="ARBA00022692"/>
    </source>
</evidence>
<gene>
    <name evidence="10" type="ORF">EV137_6097</name>
</gene>
<keyword evidence="4 8" id="KW-1133">Transmembrane helix</keyword>
<feature type="transmembrane region" description="Helical" evidence="8">
    <location>
        <begin position="179"/>
        <end position="204"/>
    </location>
</feature>
<comment type="caution">
    <text evidence="10">The sequence shown here is derived from an EMBL/GenBank/DDBJ whole genome shotgun (WGS) entry which is preliminary data.</text>
</comment>
<dbReference type="InterPro" id="IPR028325">
    <property type="entry name" value="VG_K_chnl"/>
</dbReference>
<dbReference type="PRINTS" id="PR00169">
    <property type="entry name" value="KCHANNEL"/>
</dbReference>
<dbReference type="EMBL" id="SODU01000003">
    <property type="protein sequence ID" value="TDW88009.1"/>
    <property type="molecule type" value="Genomic_DNA"/>
</dbReference>
<evidence type="ECO:0000256" key="6">
    <source>
        <dbReference type="ARBA" id="ARBA00023136"/>
    </source>
</evidence>
<feature type="transmembrane region" description="Helical" evidence="8">
    <location>
        <begin position="12"/>
        <end position="30"/>
    </location>
</feature>
<feature type="domain" description="Potassium channel" evidence="9">
    <location>
        <begin position="138"/>
        <end position="204"/>
    </location>
</feature>
<accession>A0ABY2FBP2</accession>
<dbReference type="Gene3D" id="1.20.120.350">
    <property type="entry name" value="Voltage-gated potassium channels. Chain C"/>
    <property type="match status" value="1"/>
</dbReference>
<keyword evidence="2" id="KW-0813">Transport</keyword>
<protein>
    <submittedName>
        <fullName evidence="10">Voltage-gated potassium channel</fullName>
    </submittedName>
</protein>
<dbReference type="GO" id="GO:0034220">
    <property type="term" value="P:monoatomic ion transmembrane transport"/>
    <property type="evidence" value="ECO:0007669"/>
    <property type="project" value="UniProtKB-KW"/>
</dbReference>
<dbReference type="PANTHER" id="PTHR11537">
    <property type="entry name" value="VOLTAGE-GATED POTASSIUM CHANNEL"/>
    <property type="match status" value="1"/>
</dbReference>
<dbReference type="PANTHER" id="PTHR11537:SF254">
    <property type="entry name" value="POTASSIUM VOLTAGE-GATED CHANNEL PROTEIN SHAB"/>
    <property type="match status" value="1"/>
</dbReference>
<keyword evidence="5" id="KW-0406">Ion transport</keyword>
<name>A0ABY2FBP2_9ACTN</name>
<dbReference type="InterPro" id="IPR013099">
    <property type="entry name" value="K_chnl_dom"/>
</dbReference>
<dbReference type="Pfam" id="PF07885">
    <property type="entry name" value="Ion_trans_2"/>
    <property type="match status" value="1"/>
</dbReference>
<keyword evidence="11" id="KW-1185">Reference proteome</keyword>
<dbReference type="InterPro" id="IPR027359">
    <property type="entry name" value="Volt_channel_dom_sf"/>
</dbReference>
<evidence type="ECO:0000313" key="11">
    <source>
        <dbReference type="Proteomes" id="UP000295060"/>
    </source>
</evidence>
<evidence type="ECO:0000256" key="5">
    <source>
        <dbReference type="ARBA" id="ARBA00023065"/>
    </source>
</evidence>
<sequence>MRRDAFAEGYQRVVEWPLTGIAVLFLGAYSWPVLEPGMAGSLRRACSVATVVIWAVFAGDFLLRLGLARRRMRFLREHVVDLLVLALPLLRPLRALRVVTALGRLNRRAATSLRGRAMVYVVGGVGLLGFTAAVAVLDAERSEPSASIKNFGDAAWWAVTTITTVGYGDRYPITGAGRVAGVGLMLGGIALLGVVTAALASWFVEHVSRQEREEADLRVQVSALVEEVRALRVELRRTPSELAQQEPGSGIGPTA</sequence>
<keyword evidence="7 10" id="KW-0407">Ion channel</keyword>
<evidence type="ECO:0000256" key="8">
    <source>
        <dbReference type="SAM" id="Phobius"/>
    </source>
</evidence>
<dbReference type="SUPFAM" id="SSF81324">
    <property type="entry name" value="Voltage-gated potassium channels"/>
    <property type="match status" value="1"/>
</dbReference>
<keyword evidence="6 8" id="KW-0472">Membrane</keyword>
<feature type="transmembrane region" description="Helical" evidence="8">
    <location>
        <begin position="42"/>
        <end position="63"/>
    </location>
</feature>
<evidence type="ECO:0000256" key="7">
    <source>
        <dbReference type="ARBA" id="ARBA00023303"/>
    </source>
</evidence>
<dbReference type="Proteomes" id="UP000295060">
    <property type="component" value="Unassembled WGS sequence"/>
</dbReference>
<evidence type="ECO:0000259" key="9">
    <source>
        <dbReference type="Pfam" id="PF07885"/>
    </source>
</evidence>
<evidence type="ECO:0000256" key="2">
    <source>
        <dbReference type="ARBA" id="ARBA00022448"/>
    </source>
</evidence>
<dbReference type="Gene3D" id="1.10.287.70">
    <property type="match status" value="1"/>
</dbReference>
<evidence type="ECO:0000313" key="10">
    <source>
        <dbReference type="EMBL" id="TDW88009.1"/>
    </source>
</evidence>
<proteinExistence type="predicted"/>
<evidence type="ECO:0000256" key="1">
    <source>
        <dbReference type="ARBA" id="ARBA00004141"/>
    </source>
</evidence>
<comment type="subcellular location">
    <subcellularLocation>
        <location evidence="1">Membrane</location>
        <topology evidence="1">Multi-pass membrane protein</topology>
    </subcellularLocation>
</comment>
<dbReference type="Gene3D" id="1.20.5.110">
    <property type="match status" value="1"/>
</dbReference>
<organism evidence="10 11">
    <name type="scientific">Kribbella pratensis</name>
    <dbReference type="NCBI Taxonomy" id="2512112"/>
    <lineage>
        <taxon>Bacteria</taxon>
        <taxon>Bacillati</taxon>
        <taxon>Actinomycetota</taxon>
        <taxon>Actinomycetes</taxon>
        <taxon>Propionibacteriales</taxon>
        <taxon>Kribbellaceae</taxon>
        <taxon>Kribbella</taxon>
    </lineage>
</organism>
<evidence type="ECO:0000256" key="4">
    <source>
        <dbReference type="ARBA" id="ARBA00022989"/>
    </source>
</evidence>
<keyword evidence="3 8" id="KW-0812">Transmembrane</keyword>